<dbReference type="SMART" id="SM00388">
    <property type="entry name" value="HisKA"/>
    <property type="match status" value="1"/>
</dbReference>
<feature type="domain" description="HTH araC/xylS-type" evidence="9">
    <location>
        <begin position="1254"/>
        <end position="1354"/>
    </location>
</feature>
<dbReference type="InterPro" id="IPR015943">
    <property type="entry name" value="WD40/YVTN_repeat-like_dom_sf"/>
</dbReference>
<keyword evidence="4" id="KW-0805">Transcription regulation</keyword>
<dbReference type="PANTHER" id="PTHR43547:SF2">
    <property type="entry name" value="HYBRID SIGNAL TRANSDUCTION HISTIDINE KINASE C"/>
    <property type="match status" value="1"/>
</dbReference>
<evidence type="ECO:0000256" key="7">
    <source>
        <dbReference type="SAM" id="Phobius"/>
    </source>
</evidence>
<dbReference type="SUPFAM" id="SSF47384">
    <property type="entry name" value="Homodimeric domain of signal transducing histidine kinase"/>
    <property type="match status" value="1"/>
</dbReference>
<accession>A0A7X9RWZ9</accession>
<dbReference type="Gene3D" id="3.40.50.2300">
    <property type="match status" value="1"/>
</dbReference>
<proteinExistence type="predicted"/>
<dbReference type="PROSITE" id="PS50110">
    <property type="entry name" value="RESPONSE_REGULATORY"/>
    <property type="match status" value="1"/>
</dbReference>
<protein>
    <recommendedName>
        <fullName evidence="2">histidine kinase</fullName>
        <ecNumber evidence="2">2.7.13.3</ecNumber>
    </recommendedName>
</protein>
<evidence type="ECO:0000256" key="8">
    <source>
        <dbReference type="SAM" id="SignalP"/>
    </source>
</evidence>
<feature type="domain" description="Histidine kinase" evidence="10">
    <location>
        <begin position="856"/>
        <end position="1073"/>
    </location>
</feature>
<evidence type="ECO:0000313" key="13">
    <source>
        <dbReference type="Proteomes" id="UP000576082"/>
    </source>
</evidence>
<evidence type="ECO:0000256" key="6">
    <source>
        <dbReference type="PROSITE-ProRule" id="PRU00169"/>
    </source>
</evidence>
<dbReference type="InterPro" id="IPR003661">
    <property type="entry name" value="HisK_dim/P_dom"/>
</dbReference>
<dbReference type="RefSeq" id="WP_169658395.1">
    <property type="nucleotide sequence ID" value="NZ_JABANE010000056.1"/>
</dbReference>
<dbReference type="EC" id="2.7.13.3" evidence="2"/>
<evidence type="ECO:0000256" key="4">
    <source>
        <dbReference type="ARBA" id="ARBA00023015"/>
    </source>
</evidence>
<dbReference type="InterPro" id="IPR011006">
    <property type="entry name" value="CheY-like_superfamily"/>
</dbReference>
<feature type="signal peptide" evidence="8">
    <location>
        <begin position="1"/>
        <end position="20"/>
    </location>
</feature>
<keyword evidence="7" id="KW-1133">Transmembrane helix</keyword>
<comment type="catalytic activity">
    <reaction evidence="1">
        <text>ATP + protein L-histidine = ADP + protein N-phospho-L-histidine.</text>
        <dbReference type="EC" id="2.7.13.3"/>
    </reaction>
</comment>
<dbReference type="Gene3D" id="2.130.10.10">
    <property type="entry name" value="YVTN repeat-like/Quinoprotein amine dehydrogenase"/>
    <property type="match status" value="3"/>
</dbReference>
<evidence type="ECO:0000256" key="3">
    <source>
        <dbReference type="ARBA" id="ARBA00022553"/>
    </source>
</evidence>
<dbReference type="SUPFAM" id="SSF52172">
    <property type="entry name" value="CheY-like"/>
    <property type="match status" value="1"/>
</dbReference>
<sequence>MLAYRLSFLLMLLSWQITFATSSKLHYFDKITNEDGLTMNTVNCLCQDENDFIWMGSPNGLIKFDGNEYSFFYHQPGDENSIFGNKVTHIFSDQPGILWIVTSMGVTTYNVDTNTFTEVKKINNHIIDTNGIKDILSDGSNNKWILTSMKLLLAESDSASFKVTNVALPFIEQANEKLITLRKVKNTYYLLTDKHLYSLYLEETNTFKVIEKIDCGNFGGTIFRQLYFDEANQMGYIAMDSALITFNLNFEKLKHMESIPYAAFTSKEQVVEVSKIIKKQDDIWIATATTGLLKYNVKSKIKQHYHKSPAHYALNSNTINDILVDASGVIWFATKYGGINLLNPHKKAFYGLTTDNTLTSNLVNCFLVDSKNRLWVGLFRKGLDVSEGAFELNQINQIKFRSVMQNTTIFSIKEINEQLFIATHRGLFIYDLETEQFIDIPNYPELIPAAYAIEEVNRNLLINSRGYLFLLHLDGKKVDAETPLNFECLNDRIEGIKPLTGPIVDQFLVDGDNGIYIGAGNGLYHFDTAFNKLTHYQSVKDDPNTLGNATVFSIHRSRDGVLWVGTFGGGLHKCIEKDNKIERFERYTTKDGLPNNAVYGILGDQDHGLWVSTDAGLTRFNTETKTFKNYSIFDGLLSNKFRRFAFYKDSFGTMFFGSINGIVVFNPSDIGPNTVAPKPQILKLKVRNELIEANQVYDNQVILTKPVYKTNHVTLPYDMNQISLELGATNYVNKDNAIFSYRLRGMDDAWIQKGAGQKMVNYSKLPSGNYIFEVKAINSNGVESEQIRSLKITIQNPWYLTWWACMVYIFIVLMIALVIYKYLSNVIVLNKKIIEEQKDQAHIKKINEAKLTFFTNISHEIRTPLTLVLSPLEKLTKDQRLAPELKHLVDEINVNGQQLLSLTNSLLDFRKLGKGELELKSTHQDIIPFIKKTAEAFLGYAKDKNIDYKILLKEKELYGWFDKAVLEKIIFNLLSNAFKYTAENGSITFDLKLKEDNVLCFSIEVSGKRYKEDEMDMAFDQFYQGNNEETMFDNTSIGLKLVKQLLQLHKGEIKVDYNLDTGSKFMVELPVQIPGNKAQLQEEVIENTPTVALEESKQEGQAKSDAKILLVDDNEGIRKLVDQLFGEKFNMFFAEDGVEGEKKVHEVEPDILILDVNMPNMNGYELAEKLKADESTRHIPIIFLTALIDEDSKKRAYEKGGQLYITKPFSPHILELQLNSMLHQKSLEDEKNIKKIILSPEKKKFKTRDEDFLQRVHQVLEENYGDDRFTVEDIADAVNMSYIQFYRKFKVLTNFTANEYLREYRLEKAAYLLEHDESLSLRDIVFSIGLNSQSYFTTVFKKKYDVTPSVYKKNKKKERLEQGL</sequence>
<evidence type="ECO:0000256" key="5">
    <source>
        <dbReference type="ARBA" id="ARBA00023163"/>
    </source>
</evidence>
<dbReference type="SMART" id="SM00387">
    <property type="entry name" value="HATPase_c"/>
    <property type="match status" value="1"/>
</dbReference>
<dbReference type="SMART" id="SM00342">
    <property type="entry name" value="HTH_ARAC"/>
    <property type="match status" value="1"/>
</dbReference>
<reference evidence="12 13" key="1">
    <citation type="submission" date="2020-04" db="EMBL/GenBank/DDBJ databases">
        <title>Flammeovirga sp. SR4, a novel species isolated from seawater.</title>
        <authorList>
            <person name="Wang X."/>
        </authorList>
    </citation>
    <scope>NUCLEOTIDE SEQUENCE [LARGE SCALE GENOMIC DNA]</scope>
    <source>
        <strain evidence="12 13">ATCC 23126</strain>
    </source>
</reference>
<dbReference type="Proteomes" id="UP000576082">
    <property type="component" value="Unassembled WGS sequence"/>
</dbReference>
<dbReference type="Gene3D" id="2.60.40.10">
    <property type="entry name" value="Immunoglobulins"/>
    <property type="match status" value="1"/>
</dbReference>
<dbReference type="EMBL" id="JABANE010000056">
    <property type="protein sequence ID" value="NME70149.1"/>
    <property type="molecule type" value="Genomic_DNA"/>
</dbReference>
<feature type="transmembrane region" description="Helical" evidence="7">
    <location>
        <begin position="798"/>
        <end position="823"/>
    </location>
</feature>
<dbReference type="Pfam" id="PF00072">
    <property type="entry name" value="Response_reg"/>
    <property type="match status" value="1"/>
</dbReference>
<dbReference type="PANTHER" id="PTHR43547">
    <property type="entry name" value="TWO-COMPONENT HISTIDINE KINASE"/>
    <property type="match status" value="1"/>
</dbReference>
<name>A0A7X9RWZ9_9BACT</name>
<comment type="caution">
    <text evidence="12">The sequence shown here is derived from an EMBL/GenBank/DDBJ whole genome shotgun (WGS) entry which is preliminary data.</text>
</comment>
<dbReference type="SUPFAM" id="SSF46689">
    <property type="entry name" value="Homeodomain-like"/>
    <property type="match status" value="2"/>
</dbReference>
<dbReference type="Pfam" id="PF07495">
    <property type="entry name" value="Y_Y_Y"/>
    <property type="match status" value="1"/>
</dbReference>
<organism evidence="12 13">
    <name type="scientific">Flammeovirga aprica JL-4</name>
    <dbReference type="NCBI Taxonomy" id="694437"/>
    <lineage>
        <taxon>Bacteria</taxon>
        <taxon>Pseudomonadati</taxon>
        <taxon>Bacteroidota</taxon>
        <taxon>Cytophagia</taxon>
        <taxon>Cytophagales</taxon>
        <taxon>Flammeovirgaceae</taxon>
        <taxon>Flammeovirga</taxon>
    </lineage>
</organism>
<evidence type="ECO:0000256" key="2">
    <source>
        <dbReference type="ARBA" id="ARBA00012438"/>
    </source>
</evidence>
<dbReference type="GO" id="GO:0043565">
    <property type="term" value="F:sequence-specific DNA binding"/>
    <property type="evidence" value="ECO:0007669"/>
    <property type="project" value="InterPro"/>
</dbReference>
<evidence type="ECO:0000259" key="10">
    <source>
        <dbReference type="PROSITE" id="PS50109"/>
    </source>
</evidence>
<dbReference type="Gene3D" id="1.10.287.130">
    <property type="match status" value="1"/>
</dbReference>
<dbReference type="SUPFAM" id="SSF63829">
    <property type="entry name" value="Calcium-dependent phosphotriesterase"/>
    <property type="match status" value="2"/>
</dbReference>
<keyword evidence="13" id="KW-1185">Reference proteome</keyword>
<evidence type="ECO:0000259" key="11">
    <source>
        <dbReference type="PROSITE" id="PS50110"/>
    </source>
</evidence>
<keyword evidence="3 6" id="KW-0597">Phosphoprotein</keyword>
<dbReference type="InterPro" id="IPR011123">
    <property type="entry name" value="Y_Y_Y"/>
</dbReference>
<dbReference type="Gene3D" id="1.10.10.60">
    <property type="entry name" value="Homeodomain-like"/>
    <property type="match status" value="2"/>
</dbReference>
<evidence type="ECO:0000259" key="9">
    <source>
        <dbReference type="PROSITE" id="PS01124"/>
    </source>
</evidence>
<dbReference type="FunFam" id="1.10.287.130:FF:000045">
    <property type="entry name" value="Two-component system sensor histidine kinase/response regulator"/>
    <property type="match status" value="1"/>
</dbReference>
<dbReference type="Gene3D" id="3.30.565.10">
    <property type="entry name" value="Histidine kinase-like ATPase, C-terminal domain"/>
    <property type="match status" value="1"/>
</dbReference>
<dbReference type="InterPro" id="IPR003594">
    <property type="entry name" value="HATPase_dom"/>
</dbReference>
<dbReference type="GO" id="GO:0003700">
    <property type="term" value="F:DNA-binding transcription factor activity"/>
    <property type="evidence" value="ECO:0007669"/>
    <property type="project" value="InterPro"/>
</dbReference>
<feature type="chain" id="PRO_5030846955" description="histidine kinase" evidence="8">
    <location>
        <begin position="21"/>
        <end position="1364"/>
    </location>
</feature>
<evidence type="ECO:0000313" key="12">
    <source>
        <dbReference type="EMBL" id="NME70149.1"/>
    </source>
</evidence>
<keyword evidence="7" id="KW-0472">Membrane</keyword>
<dbReference type="SUPFAM" id="SSF55874">
    <property type="entry name" value="ATPase domain of HSP90 chaperone/DNA topoisomerase II/histidine kinase"/>
    <property type="match status" value="1"/>
</dbReference>
<dbReference type="InterPro" id="IPR011110">
    <property type="entry name" value="Reg_prop"/>
</dbReference>
<dbReference type="InterPro" id="IPR005467">
    <property type="entry name" value="His_kinase_dom"/>
</dbReference>
<dbReference type="InterPro" id="IPR036097">
    <property type="entry name" value="HisK_dim/P_sf"/>
</dbReference>
<dbReference type="PROSITE" id="PS01124">
    <property type="entry name" value="HTH_ARAC_FAMILY_2"/>
    <property type="match status" value="1"/>
</dbReference>
<dbReference type="InterPro" id="IPR013783">
    <property type="entry name" value="Ig-like_fold"/>
</dbReference>
<dbReference type="SMART" id="SM00448">
    <property type="entry name" value="REC"/>
    <property type="match status" value="1"/>
</dbReference>
<dbReference type="SUPFAM" id="SSF63825">
    <property type="entry name" value="YWTD domain"/>
    <property type="match status" value="1"/>
</dbReference>
<dbReference type="InterPro" id="IPR001789">
    <property type="entry name" value="Sig_transdc_resp-reg_receiver"/>
</dbReference>
<dbReference type="InterPro" id="IPR036890">
    <property type="entry name" value="HATPase_C_sf"/>
</dbReference>
<dbReference type="InterPro" id="IPR009057">
    <property type="entry name" value="Homeodomain-like_sf"/>
</dbReference>
<dbReference type="GO" id="GO:0000155">
    <property type="term" value="F:phosphorelay sensor kinase activity"/>
    <property type="evidence" value="ECO:0007669"/>
    <property type="project" value="InterPro"/>
</dbReference>
<dbReference type="CDD" id="cd00082">
    <property type="entry name" value="HisKA"/>
    <property type="match status" value="1"/>
</dbReference>
<dbReference type="Pfam" id="PF00512">
    <property type="entry name" value="HisKA"/>
    <property type="match status" value="1"/>
</dbReference>
<feature type="domain" description="Response regulatory" evidence="11">
    <location>
        <begin position="1107"/>
        <end position="1222"/>
    </location>
</feature>
<keyword evidence="7" id="KW-0812">Transmembrane</keyword>
<dbReference type="PROSITE" id="PS50109">
    <property type="entry name" value="HIS_KIN"/>
    <property type="match status" value="1"/>
</dbReference>
<dbReference type="Pfam" id="PF07494">
    <property type="entry name" value="Reg_prop"/>
    <property type="match status" value="3"/>
</dbReference>
<evidence type="ECO:0000256" key="1">
    <source>
        <dbReference type="ARBA" id="ARBA00000085"/>
    </source>
</evidence>
<dbReference type="Pfam" id="PF12833">
    <property type="entry name" value="HTH_18"/>
    <property type="match status" value="1"/>
</dbReference>
<gene>
    <name evidence="12" type="ORF">HHU12_19395</name>
</gene>
<dbReference type="Pfam" id="PF02518">
    <property type="entry name" value="HATPase_c"/>
    <property type="match status" value="1"/>
</dbReference>
<feature type="modified residue" description="4-aspartylphosphate" evidence="6">
    <location>
        <position position="1155"/>
    </location>
</feature>
<keyword evidence="8" id="KW-0732">Signal</keyword>
<dbReference type="InterPro" id="IPR018060">
    <property type="entry name" value="HTH_AraC"/>
</dbReference>
<keyword evidence="5" id="KW-0804">Transcription</keyword>